<dbReference type="Proteomes" id="UP000181942">
    <property type="component" value="Unassembled WGS sequence"/>
</dbReference>
<dbReference type="SUPFAM" id="SSF51735">
    <property type="entry name" value="NAD(P)-binding Rossmann-fold domains"/>
    <property type="match status" value="1"/>
</dbReference>
<feature type="region of interest" description="Disordered" evidence="1">
    <location>
        <begin position="32"/>
        <end position="51"/>
    </location>
</feature>
<feature type="compositionally biased region" description="Basic residues" evidence="1">
    <location>
        <begin position="39"/>
        <end position="51"/>
    </location>
</feature>
<accession>A0A1I2X3C9</accession>
<evidence type="ECO:0000256" key="1">
    <source>
        <dbReference type="SAM" id="MobiDB-lite"/>
    </source>
</evidence>
<sequence>MLIRAFRLDLAHWAAEDPARWSPRAVRCPISAAETRTAKHEKRRQSRSRRRTRERLPVLPTLVDLVTKRLHDARARLEALQQAEPGREFTVLGETFIKPKSSAARFARFIRVAWDQQGRRRNLTQDEHRAFWAWAAVEFLRHTGVRIEETNNYYQFRDGDIADLLTGSLTAGELFQRYVPGARTVKTFNTIYFEHLISLARPAGSRDRSALPIAGDDDAAKESVTALLDRLGYDTVDAGATTESWRIQEGSPAYVLPYLSDPRLPWPRDPGKPADAKEVRTALEQARSRS</sequence>
<name>A0A1I2X3C9_9ACTN</name>
<organism evidence="2 3">
    <name type="scientific">Streptomyces mirabilis</name>
    <dbReference type="NCBI Taxonomy" id="68239"/>
    <lineage>
        <taxon>Bacteria</taxon>
        <taxon>Bacillati</taxon>
        <taxon>Actinomycetota</taxon>
        <taxon>Actinomycetes</taxon>
        <taxon>Kitasatosporales</taxon>
        <taxon>Streptomycetaceae</taxon>
        <taxon>Streptomyces</taxon>
    </lineage>
</organism>
<dbReference type="Gene3D" id="3.40.50.720">
    <property type="entry name" value="NAD(P)-binding Rossmann-like Domain"/>
    <property type="match status" value="1"/>
</dbReference>
<evidence type="ECO:0000313" key="2">
    <source>
        <dbReference type="EMBL" id="SFH07527.1"/>
    </source>
</evidence>
<dbReference type="EMBL" id="FONR01000042">
    <property type="protein sequence ID" value="SFH07527.1"/>
    <property type="molecule type" value="Genomic_DNA"/>
</dbReference>
<dbReference type="AlphaFoldDB" id="A0A1I2X3C9"/>
<feature type="compositionally biased region" description="Basic and acidic residues" evidence="1">
    <location>
        <begin position="269"/>
        <end position="281"/>
    </location>
</feature>
<evidence type="ECO:0000313" key="3">
    <source>
        <dbReference type="Proteomes" id="UP000181942"/>
    </source>
</evidence>
<feature type="region of interest" description="Disordered" evidence="1">
    <location>
        <begin position="265"/>
        <end position="290"/>
    </location>
</feature>
<protein>
    <submittedName>
        <fullName evidence="2">Uncharacterized protein</fullName>
    </submittedName>
</protein>
<proteinExistence type="predicted"/>
<reference evidence="2 3" key="1">
    <citation type="submission" date="2016-10" db="EMBL/GenBank/DDBJ databases">
        <authorList>
            <person name="de Groot N.N."/>
        </authorList>
    </citation>
    <scope>NUCLEOTIDE SEQUENCE [LARGE SCALE GENOMIC DNA]</scope>
    <source>
        <strain evidence="2 3">OK461</strain>
    </source>
</reference>
<dbReference type="InterPro" id="IPR036291">
    <property type="entry name" value="NAD(P)-bd_dom_sf"/>
</dbReference>
<gene>
    <name evidence="2" type="ORF">SAMN02787118_14212</name>
</gene>